<evidence type="ECO:0000256" key="1">
    <source>
        <dbReference type="ARBA" id="ARBA00004236"/>
    </source>
</evidence>
<evidence type="ECO:0000313" key="11">
    <source>
        <dbReference type="Proteomes" id="UP001164718"/>
    </source>
</evidence>
<gene>
    <name evidence="10" type="ORF">OE104_14215</name>
</gene>
<feature type="transmembrane region" description="Helical" evidence="7">
    <location>
        <begin position="50"/>
        <end position="75"/>
    </location>
</feature>
<dbReference type="SMART" id="SM00283">
    <property type="entry name" value="MA"/>
    <property type="match status" value="1"/>
</dbReference>
<keyword evidence="7" id="KW-1133">Transmembrane helix</keyword>
<dbReference type="GO" id="GO:0007165">
    <property type="term" value="P:signal transduction"/>
    <property type="evidence" value="ECO:0007669"/>
    <property type="project" value="UniProtKB-KW"/>
</dbReference>
<keyword evidence="11" id="KW-1185">Reference proteome</keyword>
<keyword evidence="4 6" id="KW-0807">Transducer</keyword>
<dbReference type="KEGG" id="faf:OE104_14215"/>
<dbReference type="InterPro" id="IPR004089">
    <property type="entry name" value="MCPsignal_dom"/>
</dbReference>
<dbReference type="Gene3D" id="6.10.340.10">
    <property type="match status" value="1"/>
</dbReference>
<evidence type="ECO:0000256" key="3">
    <source>
        <dbReference type="ARBA" id="ARBA00023136"/>
    </source>
</evidence>
<evidence type="ECO:0000259" key="9">
    <source>
        <dbReference type="PROSITE" id="PS50885"/>
    </source>
</evidence>
<evidence type="ECO:0000256" key="5">
    <source>
        <dbReference type="ARBA" id="ARBA00029447"/>
    </source>
</evidence>
<dbReference type="GO" id="GO:0005886">
    <property type="term" value="C:plasma membrane"/>
    <property type="evidence" value="ECO:0007669"/>
    <property type="project" value="UniProtKB-SubCell"/>
</dbReference>
<comment type="similarity">
    <text evidence="5">Belongs to the methyl-accepting chemotaxis (MCP) protein family.</text>
</comment>
<evidence type="ECO:0000256" key="4">
    <source>
        <dbReference type="ARBA" id="ARBA00023224"/>
    </source>
</evidence>
<protein>
    <submittedName>
        <fullName evidence="10">Methyl-accepting chemotaxis protein</fullName>
    </submittedName>
</protein>
<dbReference type="PROSITE" id="PS50885">
    <property type="entry name" value="HAMP"/>
    <property type="match status" value="1"/>
</dbReference>
<dbReference type="CDD" id="cd06225">
    <property type="entry name" value="HAMP"/>
    <property type="match status" value="1"/>
</dbReference>
<dbReference type="AlphaFoldDB" id="A0A9E8LVP6"/>
<evidence type="ECO:0000256" key="2">
    <source>
        <dbReference type="ARBA" id="ARBA00022475"/>
    </source>
</evidence>
<evidence type="ECO:0000259" key="8">
    <source>
        <dbReference type="PROSITE" id="PS50111"/>
    </source>
</evidence>
<dbReference type="Gene3D" id="1.10.287.950">
    <property type="entry name" value="Methyl-accepting chemotaxis protein"/>
    <property type="match status" value="1"/>
</dbReference>
<keyword evidence="2" id="KW-1003">Cell membrane</keyword>
<accession>A0A9E8LVP6</accession>
<evidence type="ECO:0000256" key="6">
    <source>
        <dbReference type="PROSITE-ProRule" id="PRU00284"/>
    </source>
</evidence>
<dbReference type="PANTHER" id="PTHR32089">
    <property type="entry name" value="METHYL-ACCEPTING CHEMOTAXIS PROTEIN MCPB"/>
    <property type="match status" value="1"/>
</dbReference>
<proteinExistence type="inferred from homology"/>
<name>A0A9E8LVP6_9BACI</name>
<feature type="domain" description="HAMP" evidence="9">
    <location>
        <begin position="72"/>
        <end position="125"/>
    </location>
</feature>
<keyword evidence="7" id="KW-0812">Transmembrane</keyword>
<feature type="domain" description="Methyl-accepting transducer" evidence="8">
    <location>
        <begin position="144"/>
        <end position="380"/>
    </location>
</feature>
<reference evidence="10" key="1">
    <citation type="submission" date="2022-09" db="EMBL/GenBank/DDBJ databases">
        <title>Complete Genomes of Fervidibacillus albus and Fervidibacillus halotolerans isolated from tidal flat sediments.</title>
        <authorList>
            <person name="Kwon K.K."/>
            <person name="Yang S.-H."/>
            <person name="Park M.J."/>
            <person name="Oh H.-M."/>
        </authorList>
    </citation>
    <scope>NUCLEOTIDE SEQUENCE</scope>
    <source>
        <strain evidence="10">MEBiC13591</strain>
    </source>
</reference>
<dbReference type="Pfam" id="PF00015">
    <property type="entry name" value="MCPsignal"/>
    <property type="match status" value="1"/>
</dbReference>
<dbReference type="PANTHER" id="PTHR32089:SF112">
    <property type="entry name" value="LYSOZYME-LIKE PROTEIN-RELATED"/>
    <property type="match status" value="1"/>
</dbReference>
<organism evidence="10 11">
    <name type="scientific">Fervidibacillus albus</name>
    <dbReference type="NCBI Taxonomy" id="2980026"/>
    <lineage>
        <taxon>Bacteria</taxon>
        <taxon>Bacillati</taxon>
        <taxon>Bacillota</taxon>
        <taxon>Bacilli</taxon>
        <taxon>Bacillales</taxon>
        <taxon>Bacillaceae</taxon>
        <taxon>Fervidibacillus</taxon>
    </lineage>
</organism>
<dbReference type="RefSeq" id="WP_275417435.1">
    <property type="nucleotide sequence ID" value="NZ_CP106878.1"/>
</dbReference>
<feature type="transmembrane region" description="Helical" evidence="7">
    <location>
        <begin position="15"/>
        <end position="38"/>
    </location>
</feature>
<comment type="subcellular location">
    <subcellularLocation>
        <location evidence="1">Cell membrane</location>
    </subcellularLocation>
</comment>
<dbReference type="SMART" id="SM00304">
    <property type="entry name" value="HAMP"/>
    <property type="match status" value="1"/>
</dbReference>
<dbReference type="SUPFAM" id="SSF58104">
    <property type="entry name" value="Methyl-accepting chemotaxis protein (MCP) signaling domain"/>
    <property type="match status" value="1"/>
</dbReference>
<sequence length="430" mass="47605">MVEKRKYRFSIRIKLVIMTTILAIITYSTSAFFIYVLYPMYFKQMTNQVVFTLLTLSLGILWSGILAYIVGYYFVKPLKRLEMAAEEASNGNISMDVQISKTDDEIRSLGIAFNHMLKNLRQMVKLIEDNFAATNEKVLLISEETKKATEQAENIARTVDEISMGAENSAQSITNTAESIDDVTSLAKDVQRKAKHSETTAKEMLDVLGESKKVICSLIDGIQHVANGNKETLQSVERLSNQAAKIEQIIQLVGDIADQTNLLALNASIEAARAGQHGRGFAVVADEVRKLADESAKAVSGITELITNIQTEVKTVVEHITEQVQVVDREVEKAGSANTMMETMASTTYQVADEVEKITRLIDQQMESIQKTAEDSQDVSAIAEQTSAGAQQVAAATQEQTYVMENIKQTGIELKSNAEKLRKTITQFKV</sequence>
<evidence type="ECO:0000256" key="7">
    <source>
        <dbReference type="SAM" id="Phobius"/>
    </source>
</evidence>
<keyword evidence="3 7" id="KW-0472">Membrane</keyword>
<evidence type="ECO:0000313" key="10">
    <source>
        <dbReference type="EMBL" id="WAA09654.1"/>
    </source>
</evidence>
<dbReference type="Proteomes" id="UP001164718">
    <property type="component" value="Chromosome"/>
</dbReference>
<dbReference type="PROSITE" id="PS50111">
    <property type="entry name" value="CHEMOTAXIS_TRANSDUC_2"/>
    <property type="match status" value="1"/>
</dbReference>
<dbReference type="Pfam" id="PF00672">
    <property type="entry name" value="HAMP"/>
    <property type="match status" value="1"/>
</dbReference>
<dbReference type="EMBL" id="CP106878">
    <property type="protein sequence ID" value="WAA09654.1"/>
    <property type="molecule type" value="Genomic_DNA"/>
</dbReference>
<dbReference type="InterPro" id="IPR003660">
    <property type="entry name" value="HAMP_dom"/>
</dbReference>